<accession>A0A5D3Y9L9</accession>
<protein>
    <submittedName>
        <fullName evidence="1">Uncharacterized protein</fullName>
    </submittedName>
</protein>
<evidence type="ECO:0000313" key="2">
    <source>
        <dbReference type="Proteomes" id="UP000324176"/>
    </source>
</evidence>
<comment type="caution">
    <text evidence="1">The sequence shown here is derived from an EMBL/GenBank/DDBJ whole genome shotgun (WGS) entry which is preliminary data.</text>
</comment>
<evidence type="ECO:0000313" key="1">
    <source>
        <dbReference type="EMBL" id="TYP82092.1"/>
    </source>
</evidence>
<gene>
    <name evidence="1" type="ORF">BCL69_10462</name>
</gene>
<dbReference type="EMBL" id="VNHT01000046">
    <property type="protein sequence ID" value="TYP82092.1"/>
    <property type="molecule type" value="Genomic_DNA"/>
</dbReference>
<name>A0A5D3Y9L9_9PROT</name>
<proteinExistence type="predicted"/>
<reference evidence="1 2" key="1">
    <citation type="submission" date="2019-07" db="EMBL/GenBank/DDBJ databases">
        <title>Active sludge and wastewater microbial communities from Klosterneuburg, Austria.</title>
        <authorList>
            <person name="Wagner M."/>
        </authorList>
    </citation>
    <scope>NUCLEOTIDE SEQUENCE [LARGE SCALE GENOMIC DNA]</scope>
    <source>
        <strain evidence="1 2">Nm2</strain>
    </source>
</reference>
<dbReference type="AlphaFoldDB" id="A0A5D3Y9L9"/>
<sequence>MDTIAIFCAIDDFCKRFRPWWEQRLSELVLEQRRRFEYDSNVFQKPTSMETLFQRSLHFHYGRFFLFAS</sequence>
<organism evidence="1 2">
    <name type="scientific">Nitrosomonas communis</name>
    <dbReference type="NCBI Taxonomy" id="44574"/>
    <lineage>
        <taxon>Bacteria</taxon>
        <taxon>Pseudomonadati</taxon>
        <taxon>Pseudomonadota</taxon>
        <taxon>Betaproteobacteria</taxon>
        <taxon>Nitrosomonadales</taxon>
        <taxon>Nitrosomonadaceae</taxon>
        <taxon>Nitrosomonas</taxon>
    </lineage>
</organism>
<dbReference type="Proteomes" id="UP000324176">
    <property type="component" value="Unassembled WGS sequence"/>
</dbReference>